<feature type="compositionally biased region" description="Basic residues" evidence="1">
    <location>
        <begin position="261"/>
        <end position="275"/>
    </location>
</feature>
<feature type="region of interest" description="Disordered" evidence="1">
    <location>
        <begin position="547"/>
        <end position="663"/>
    </location>
</feature>
<keyword evidence="4" id="KW-1185">Reference proteome</keyword>
<protein>
    <submittedName>
        <fullName evidence="2">Uncharacterized protein</fullName>
    </submittedName>
</protein>
<comment type="caution">
    <text evidence="2">The sequence shown here is derived from an EMBL/GenBank/DDBJ whole genome shotgun (WGS) entry which is preliminary data.</text>
</comment>
<dbReference type="EMBL" id="CAMXCT030001567">
    <property type="protein sequence ID" value="CAL4778560.1"/>
    <property type="molecule type" value="Genomic_DNA"/>
</dbReference>
<dbReference type="AlphaFoldDB" id="A0A9P1FWK4"/>
<feature type="compositionally biased region" description="Pro residues" evidence="1">
    <location>
        <begin position="823"/>
        <end position="833"/>
    </location>
</feature>
<dbReference type="EMBL" id="CAMXCT010001567">
    <property type="protein sequence ID" value="CAI3991248.1"/>
    <property type="molecule type" value="Genomic_DNA"/>
</dbReference>
<proteinExistence type="predicted"/>
<sequence length="1103" mass="119257">MFRVASFSAQVVAASFAQPTLLVLQALFGDIGGGTGQHQVPRAISIVGFSFVKAFSKDLFGSKKPASLKDVELNPQAVFAVMSISPNGRLSEEVLAHSIEGFYTQSSLIPAGIAIEALAPWSGKMACGLRKCVEKFRKIYRETPGKSKSEKLTALKLRMKNARCEPSPDAHTGVGLEEDDLNELVQPHCDQPQCDKLELALPPPTAKPDLAALALKMKKHTEALAAAARPVATPARSNYQLPDFVVTSLANQAQAGEAKTKKAPKRKAKKNKSGLKKSVVAGPEEEAALALPSGISAGAVAEGPRVESSGSSDQALGTEGATYQPRVFSKARLAYIAEKRKDGATFKQASGMWMASNERATYLATLYMISANTSVESIVSRLLSAKSGPKRKFCTSLERSIDSDLTEVRFAGSPPLQTWCAGTHGRSLIFPLGNQGYRFVREGAYHERFGTFLAQLMRDMDTTWEDIDFTDADMWSDAGLLVLARVPCLHKACVAPMSVEEEFLPLYEELLKTGPVDAPRLAENTGLELEEADLVLKCIADYLEEHNKKPPMKRPAKSEPKAKQSAAKGKAKAAPVLEEAPAAGCAETQLDRQDTQAVDTQEMASSPAADTSGGVDDDASEVPDKSPATTVPGDLKDPDDTVKDELKHQGTQRHGQPDVGSQLELPRVAAEALSGLPDGQLPNSTTHKKQWNVLVRVATGPRSTQFPEIAQVFTTGSRIQQRECLQRYLQKGENLEQCEGTFTAEKESATEICGTREQLTIKADPDAPNCMESMRFWCFVHKKEENLEATRMKTAVQTHVDPSHVLQAVTASAPSFLNRVPPAAAPQAPPLPPSNRRGAAKPKTQPKAKGSGPLGLALPGKTLAEKIQLARAALSFCLCGLPLQDAGTELKKELGSLNNLQVDLKGNSAAHPKFAAGLDELVVHSDNLTDLFTRVGEAATDVDFDQWLQDAADEVTNSRLKRAELGAVLKEFKKRQLLMFGAVAFFLCFAAGLQANELIESGYDDVLGCGSCDYWNTLSQQFGIEPPPDGKNAVGIQFFGDEAEIYKTSQGLFFKPGFARHHAYLASWIWTRPGIVDSSNSATLPCFPWLQRNSSPRTAVYNV</sequence>
<feature type="compositionally biased region" description="Basic and acidic residues" evidence="1">
    <location>
        <begin position="634"/>
        <end position="648"/>
    </location>
</feature>
<feature type="compositionally biased region" description="Low complexity" evidence="1">
    <location>
        <begin position="563"/>
        <end position="574"/>
    </location>
</feature>
<accession>A0A9P1FWK4</accession>
<reference evidence="2" key="1">
    <citation type="submission" date="2022-10" db="EMBL/GenBank/DDBJ databases">
        <authorList>
            <person name="Chen Y."/>
            <person name="Dougan E. K."/>
            <person name="Chan C."/>
            <person name="Rhodes N."/>
            <person name="Thang M."/>
        </authorList>
    </citation>
    <scope>NUCLEOTIDE SEQUENCE</scope>
</reference>
<evidence type="ECO:0000256" key="1">
    <source>
        <dbReference type="SAM" id="MobiDB-lite"/>
    </source>
</evidence>
<feature type="region of interest" description="Disordered" evidence="1">
    <location>
        <begin position="818"/>
        <end position="855"/>
    </location>
</feature>
<dbReference type="Proteomes" id="UP001152797">
    <property type="component" value="Unassembled WGS sequence"/>
</dbReference>
<evidence type="ECO:0000313" key="3">
    <source>
        <dbReference type="EMBL" id="CAL4778560.1"/>
    </source>
</evidence>
<gene>
    <name evidence="2" type="ORF">C1SCF055_LOCUS18171</name>
</gene>
<name>A0A9P1FWK4_9DINO</name>
<feature type="compositionally biased region" description="Polar residues" evidence="1">
    <location>
        <begin position="595"/>
        <end position="604"/>
    </location>
</feature>
<reference evidence="3 4" key="2">
    <citation type="submission" date="2024-05" db="EMBL/GenBank/DDBJ databases">
        <authorList>
            <person name="Chen Y."/>
            <person name="Shah S."/>
            <person name="Dougan E. K."/>
            <person name="Thang M."/>
            <person name="Chan C."/>
        </authorList>
    </citation>
    <scope>NUCLEOTIDE SEQUENCE [LARGE SCALE GENOMIC DNA]</scope>
</reference>
<feature type="region of interest" description="Disordered" evidence="1">
    <location>
        <begin position="253"/>
        <end position="279"/>
    </location>
</feature>
<evidence type="ECO:0000313" key="4">
    <source>
        <dbReference type="Proteomes" id="UP001152797"/>
    </source>
</evidence>
<organism evidence="2">
    <name type="scientific">Cladocopium goreaui</name>
    <dbReference type="NCBI Taxonomy" id="2562237"/>
    <lineage>
        <taxon>Eukaryota</taxon>
        <taxon>Sar</taxon>
        <taxon>Alveolata</taxon>
        <taxon>Dinophyceae</taxon>
        <taxon>Suessiales</taxon>
        <taxon>Symbiodiniaceae</taxon>
        <taxon>Cladocopium</taxon>
    </lineage>
</organism>
<dbReference type="EMBL" id="CAMXCT020001567">
    <property type="protein sequence ID" value="CAL1144623.1"/>
    <property type="molecule type" value="Genomic_DNA"/>
</dbReference>
<evidence type="ECO:0000313" key="2">
    <source>
        <dbReference type="EMBL" id="CAI3991248.1"/>
    </source>
</evidence>